<evidence type="ECO:0008006" key="5">
    <source>
        <dbReference type="Google" id="ProtNLM"/>
    </source>
</evidence>
<dbReference type="OrthoDB" id="5215637at2759"/>
<protein>
    <recommendedName>
        <fullName evidence="5">Mid2 domain-containing protein</fullName>
    </recommendedName>
</protein>
<proteinExistence type="predicted"/>
<dbReference type="AlphaFoldDB" id="A0A5N6Z428"/>
<keyword evidence="1" id="KW-0812">Transmembrane</keyword>
<keyword evidence="1" id="KW-0472">Membrane</keyword>
<reference evidence="4" key="1">
    <citation type="submission" date="2019-04" db="EMBL/GenBank/DDBJ databases">
        <title>Friends and foes A comparative genomics studyof 23 Aspergillus species from section Flavi.</title>
        <authorList>
            <consortium name="DOE Joint Genome Institute"/>
            <person name="Kjaerbolling I."/>
            <person name="Vesth T."/>
            <person name="Frisvad J.C."/>
            <person name="Nybo J.L."/>
            <person name="Theobald S."/>
            <person name="Kildgaard S."/>
            <person name="Isbrandt T."/>
            <person name="Kuo A."/>
            <person name="Sato A."/>
            <person name="Lyhne E.K."/>
            <person name="Kogle M.E."/>
            <person name="Wiebenga A."/>
            <person name="Kun R.S."/>
            <person name="Lubbers R.J."/>
            <person name="Makela M.R."/>
            <person name="Barry K."/>
            <person name="Chovatia M."/>
            <person name="Clum A."/>
            <person name="Daum C."/>
            <person name="Haridas S."/>
            <person name="He G."/>
            <person name="LaButti K."/>
            <person name="Lipzen A."/>
            <person name="Mondo S."/>
            <person name="Riley R."/>
            <person name="Salamov A."/>
            <person name="Simmons B.A."/>
            <person name="Magnuson J.K."/>
            <person name="Henrissat B."/>
            <person name="Mortensen U.H."/>
            <person name="Larsen T.O."/>
            <person name="Devries R.P."/>
            <person name="Grigoriev I.V."/>
            <person name="Machida M."/>
            <person name="Baker S.E."/>
            <person name="Andersen M.R."/>
        </authorList>
    </citation>
    <scope>NUCLEOTIDE SEQUENCE [LARGE SCALE GENOMIC DNA]</scope>
    <source>
        <strain evidence="4">CBS 553.77</strain>
    </source>
</reference>
<gene>
    <name evidence="3" type="ORF">BDV28DRAFT_157929</name>
</gene>
<evidence type="ECO:0000256" key="2">
    <source>
        <dbReference type="SAM" id="SignalP"/>
    </source>
</evidence>
<evidence type="ECO:0000313" key="3">
    <source>
        <dbReference type="EMBL" id="KAE8352414.1"/>
    </source>
</evidence>
<evidence type="ECO:0000313" key="4">
    <source>
        <dbReference type="Proteomes" id="UP000327118"/>
    </source>
</evidence>
<feature type="signal peptide" evidence="2">
    <location>
        <begin position="1"/>
        <end position="27"/>
    </location>
</feature>
<feature type="chain" id="PRO_5024971715" description="Mid2 domain-containing protein" evidence="2">
    <location>
        <begin position="28"/>
        <end position="238"/>
    </location>
</feature>
<sequence length="238" mass="25347">MPQSYILFLSNFFLLILVLDNVPGSQAATCYLPSGEVAPNDQPCFPRNPISSCCGGSTYVCATNNMCAHFSGEYFVVGSCTDRTWNSPACPGYCFFRNHVHNTVFRCSADTYCCADGPTCNCTTKINAHNILDFLRPYSDLGSSVPVNTAVETSSLFTPIGASPNSLKIGLGVGVSLGAIVIGLVVLVIVLWLRAKKMRAHVQAGNCPPVEVSGESRCAPKVPGQGVEARSIYEAPGH</sequence>
<accession>A0A5N6Z428</accession>
<keyword evidence="4" id="KW-1185">Reference proteome</keyword>
<dbReference type="Proteomes" id="UP000327118">
    <property type="component" value="Unassembled WGS sequence"/>
</dbReference>
<name>A0A5N6Z428_9EURO</name>
<keyword evidence="2" id="KW-0732">Signal</keyword>
<dbReference type="EMBL" id="ML739132">
    <property type="protein sequence ID" value="KAE8352414.1"/>
    <property type="molecule type" value="Genomic_DNA"/>
</dbReference>
<organism evidence="3 4">
    <name type="scientific">Aspergillus coremiiformis</name>
    <dbReference type="NCBI Taxonomy" id="138285"/>
    <lineage>
        <taxon>Eukaryota</taxon>
        <taxon>Fungi</taxon>
        <taxon>Dikarya</taxon>
        <taxon>Ascomycota</taxon>
        <taxon>Pezizomycotina</taxon>
        <taxon>Eurotiomycetes</taxon>
        <taxon>Eurotiomycetidae</taxon>
        <taxon>Eurotiales</taxon>
        <taxon>Aspergillaceae</taxon>
        <taxon>Aspergillus</taxon>
        <taxon>Aspergillus subgen. Circumdati</taxon>
    </lineage>
</organism>
<evidence type="ECO:0000256" key="1">
    <source>
        <dbReference type="SAM" id="Phobius"/>
    </source>
</evidence>
<keyword evidence="1" id="KW-1133">Transmembrane helix</keyword>
<feature type="transmembrane region" description="Helical" evidence="1">
    <location>
        <begin position="169"/>
        <end position="193"/>
    </location>
</feature>